<dbReference type="EMBL" id="FZQP02001748">
    <property type="protein sequence ID" value="VVC93712.1"/>
    <property type="molecule type" value="Genomic_DNA"/>
</dbReference>
<name>A0A5E4Q824_9NEOP</name>
<evidence type="ECO:0000313" key="1">
    <source>
        <dbReference type="EMBL" id="VVC93712.1"/>
    </source>
</evidence>
<sequence length="79" mass="9009">MLLNSKLQSKYISNILPMFTIPFDDQINENLHLGVSYTAILSKETLDDGIFHLLSHSTMLKEQVHVVDFVKYAVLLCGR</sequence>
<keyword evidence="2" id="KW-1185">Reference proteome</keyword>
<protein>
    <submittedName>
        <fullName evidence="1">Uncharacterized protein</fullName>
    </submittedName>
</protein>
<organism evidence="1 2">
    <name type="scientific">Leptidea sinapis</name>
    <dbReference type="NCBI Taxonomy" id="189913"/>
    <lineage>
        <taxon>Eukaryota</taxon>
        <taxon>Metazoa</taxon>
        <taxon>Ecdysozoa</taxon>
        <taxon>Arthropoda</taxon>
        <taxon>Hexapoda</taxon>
        <taxon>Insecta</taxon>
        <taxon>Pterygota</taxon>
        <taxon>Neoptera</taxon>
        <taxon>Endopterygota</taxon>
        <taxon>Lepidoptera</taxon>
        <taxon>Glossata</taxon>
        <taxon>Ditrysia</taxon>
        <taxon>Papilionoidea</taxon>
        <taxon>Pieridae</taxon>
        <taxon>Dismorphiinae</taxon>
        <taxon>Leptidea</taxon>
    </lineage>
</organism>
<dbReference type="SUPFAM" id="SSF52954">
    <property type="entry name" value="Class II aaRS ABD-related"/>
    <property type="match status" value="1"/>
</dbReference>
<dbReference type="AlphaFoldDB" id="A0A5E4Q824"/>
<dbReference type="Proteomes" id="UP000324832">
    <property type="component" value="Unassembled WGS sequence"/>
</dbReference>
<gene>
    <name evidence="1" type="ORF">LSINAPIS_LOCUS5843</name>
</gene>
<proteinExistence type="predicted"/>
<dbReference type="InterPro" id="IPR036621">
    <property type="entry name" value="Anticodon-bd_dom_sf"/>
</dbReference>
<dbReference type="Gene3D" id="3.40.50.800">
    <property type="entry name" value="Anticodon-binding domain"/>
    <property type="match status" value="1"/>
</dbReference>
<evidence type="ECO:0000313" key="2">
    <source>
        <dbReference type="Proteomes" id="UP000324832"/>
    </source>
</evidence>
<reference evidence="1 2" key="1">
    <citation type="submission" date="2017-07" db="EMBL/GenBank/DDBJ databases">
        <authorList>
            <person name="Talla V."/>
            <person name="Backstrom N."/>
        </authorList>
    </citation>
    <scope>NUCLEOTIDE SEQUENCE [LARGE SCALE GENOMIC DNA]</scope>
</reference>
<accession>A0A5E4Q824</accession>